<reference evidence="4" key="2">
    <citation type="submission" date="2023-06" db="EMBL/GenBank/DDBJ databases">
        <authorList>
            <consortium name="Lawrence Berkeley National Laboratory"/>
            <person name="Haridas S."/>
            <person name="Hensen N."/>
            <person name="Bonometti L."/>
            <person name="Westerberg I."/>
            <person name="Brannstrom I.O."/>
            <person name="Guillou S."/>
            <person name="Cros-Aarteil S."/>
            <person name="Calhoun S."/>
            <person name="Kuo A."/>
            <person name="Mondo S."/>
            <person name="Pangilinan J."/>
            <person name="Riley R."/>
            <person name="Labutti K."/>
            <person name="Andreopoulos B."/>
            <person name="Lipzen A."/>
            <person name="Chen C."/>
            <person name="Yanf M."/>
            <person name="Daum C."/>
            <person name="Ng V."/>
            <person name="Clum A."/>
            <person name="Steindorff A."/>
            <person name="Ohm R."/>
            <person name="Martin F."/>
            <person name="Silar P."/>
            <person name="Natvig D."/>
            <person name="Lalanne C."/>
            <person name="Gautier V."/>
            <person name="Ament-Velasquez S.L."/>
            <person name="Kruys A."/>
            <person name="Hutchinson M.I."/>
            <person name="Powell A.J."/>
            <person name="Barry K."/>
            <person name="Miller A.N."/>
            <person name="Grigoriev I.V."/>
            <person name="Debuchy R."/>
            <person name="Gladieux P."/>
            <person name="Thoren M.H."/>
            <person name="Johannesson H."/>
        </authorList>
    </citation>
    <scope>NUCLEOTIDE SEQUENCE</scope>
    <source>
        <strain evidence="4">CBS 958.72</strain>
    </source>
</reference>
<comment type="similarity">
    <text evidence="1">Belongs to the CutC family.</text>
</comment>
<dbReference type="SUPFAM" id="SSF110395">
    <property type="entry name" value="CutC-like"/>
    <property type="match status" value="1"/>
</dbReference>
<dbReference type="GO" id="GO:0005507">
    <property type="term" value="F:copper ion binding"/>
    <property type="evidence" value="ECO:0007669"/>
    <property type="project" value="TreeGrafter"/>
</dbReference>
<dbReference type="PANTHER" id="PTHR12598">
    <property type="entry name" value="COPPER HOMEOSTASIS PROTEIN CUTC"/>
    <property type="match status" value="1"/>
</dbReference>
<comment type="caution">
    <text evidence="4">The sequence shown here is derived from an EMBL/GenBank/DDBJ whole genome shotgun (WGS) entry which is preliminary data.</text>
</comment>
<dbReference type="Pfam" id="PF03932">
    <property type="entry name" value="CutC"/>
    <property type="match status" value="2"/>
</dbReference>
<dbReference type="InterPro" id="IPR005627">
    <property type="entry name" value="CutC-like"/>
</dbReference>
<protein>
    <recommendedName>
        <fullName evidence="2">Copper homeostasis protein cutC homolog</fullName>
    </recommendedName>
</protein>
<organism evidence="4 5">
    <name type="scientific">Lasiosphaeria ovina</name>
    <dbReference type="NCBI Taxonomy" id="92902"/>
    <lineage>
        <taxon>Eukaryota</taxon>
        <taxon>Fungi</taxon>
        <taxon>Dikarya</taxon>
        <taxon>Ascomycota</taxon>
        <taxon>Pezizomycotina</taxon>
        <taxon>Sordariomycetes</taxon>
        <taxon>Sordariomycetidae</taxon>
        <taxon>Sordariales</taxon>
        <taxon>Lasiosphaeriaceae</taxon>
        <taxon>Lasiosphaeria</taxon>
    </lineage>
</organism>
<keyword evidence="5" id="KW-1185">Reference proteome</keyword>
<evidence type="ECO:0000256" key="1">
    <source>
        <dbReference type="ARBA" id="ARBA00007768"/>
    </source>
</evidence>
<evidence type="ECO:0000313" key="5">
    <source>
        <dbReference type="Proteomes" id="UP001287356"/>
    </source>
</evidence>
<accession>A0AAE0KD71</accession>
<gene>
    <name evidence="4" type="ORF">B0T24DRAFT_624698</name>
</gene>
<dbReference type="EMBL" id="JAULSN010000004">
    <property type="protein sequence ID" value="KAK3373820.1"/>
    <property type="molecule type" value="Genomic_DNA"/>
</dbReference>
<evidence type="ECO:0000256" key="3">
    <source>
        <dbReference type="SAM" id="MobiDB-lite"/>
    </source>
</evidence>
<sequence>MATVPPSGRPHLEIPIFGADSGQVAASLGARRLELNRAGSYAVGGTTPTLAELAALVASIPSRQSHDSDDDDDITVRVMIRPRGAPPPDQQTHQQQPDFVYSAAEFATMRAAILRIAESGLLHPDRGDGFVFGVLQPRTSSSSCEGEVVGVEVDVKRNVELVRLARPFKCVFHRAFDDVVGAGVDDGERRRAAAPAGETGPSVRDEEEEEAVALAAVRACGFDGILTSGGPGNAPANAGRLARIVMAAAAEGDVEIIAGGGVRSGNVGVLGAGLLAAAGSRVSAAAAAAAEDGVWFHSSCLAVGEDGAEVFNGGEASALLQELRSLDVRSGK</sequence>
<evidence type="ECO:0000256" key="2">
    <source>
        <dbReference type="ARBA" id="ARBA00019014"/>
    </source>
</evidence>
<reference evidence="4" key="1">
    <citation type="journal article" date="2023" name="Mol. Phylogenet. Evol.">
        <title>Genome-scale phylogeny and comparative genomics of the fungal order Sordariales.</title>
        <authorList>
            <person name="Hensen N."/>
            <person name="Bonometti L."/>
            <person name="Westerberg I."/>
            <person name="Brannstrom I.O."/>
            <person name="Guillou S."/>
            <person name="Cros-Aarteil S."/>
            <person name="Calhoun S."/>
            <person name="Haridas S."/>
            <person name="Kuo A."/>
            <person name="Mondo S."/>
            <person name="Pangilinan J."/>
            <person name="Riley R."/>
            <person name="LaButti K."/>
            <person name="Andreopoulos B."/>
            <person name="Lipzen A."/>
            <person name="Chen C."/>
            <person name="Yan M."/>
            <person name="Daum C."/>
            <person name="Ng V."/>
            <person name="Clum A."/>
            <person name="Steindorff A."/>
            <person name="Ohm R.A."/>
            <person name="Martin F."/>
            <person name="Silar P."/>
            <person name="Natvig D.O."/>
            <person name="Lalanne C."/>
            <person name="Gautier V."/>
            <person name="Ament-Velasquez S.L."/>
            <person name="Kruys A."/>
            <person name="Hutchinson M.I."/>
            <person name="Powell A.J."/>
            <person name="Barry K."/>
            <person name="Miller A.N."/>
            <person name="Grigoriev I.V."/>
            <person name="Debuchy R."/>
            <person name="Gladieux P."/>
            <person name="Hiltunen Thoren M."/>
            <person name="Johannesson H."/>
        </authorList>
    </citation>
    <scope>NUCLEOTIDE SEQUENCE</scope>
    <source>
        <strain evidence="4">CBS 958.72</strain>
    </source>
</reference>
<proteinExistence type="inferred from homology"/>
<dbReference type="Gene3D" id="3.20.20.380">
    <property type="entry name" value="Copper homeostasis (CutC) domain"/>
    <property type="match status" value="1"/>
</dbReference>
<dbReference type="PANTHER" id="PTHR12598:SF0">
    <property type="entry name" value="COPPER HOMEOSTASIS PROTEIN CUTC HOMOLOG"/>
    <property type="match status" value="1"/>
</dbReference>
<dbReference type="InterPro" id="IPR036822">
    <property type="entry name" value="CutC-like_dom_sf"/>
</dbReference>
<name>A0AAE0KD71_9PEZI</name>
<evidence type="ECO:0000313" key="4">
    <source>
        <dbReference type="EMBL" id="KAK3373820.1"/>
    </source>
</evidence>
<feature type="region of interest" description="Disordered" evidence="3">
    <location>
        <begin position="187"/>
        <end position="206"/>
    </location>
</feature>
<dbReference type="Proteomes" id="UP001287356">
    <property type="component" value="Unassembled WGS sequence"/>
</dbReference>
<dbReference type="AlphaFoldDB" id="A0AAE0KD71"/>